<organism evidence="10 11">
    <name type="scientific">Diploptera punctata</name>
    <name type="common">Pacific beetle cockroach</name>
    <dbReference type="NCBI Taxonomy" id="6984"/>
    <lineage>
        <taxon>Eukaryota</taxon>
        <taxon>Metazoa</taxon>
        <taxon>Ecdysozoa</taxon>
        <taxon>Arthropoda</taxon>
        <taxon>Hexapoda</taxon>
        <taxon>Insecta</taxon>
        <taxon>Pterygota</taxon>
        <taxon>Neoptera</taxon>
        <taxon>Polyneoptera</taxon>
        <taxon>Dictyoptera</taxon>
        <taxon>Blattodea</taxon>
        <taxon>Blaberoidea</taxon>
        <taxon>Blaberidae</taxon>
        <taxon>Diplopterinae</taxon>
        <taxon>Diploptera</taxon>
    </lineage>
</organism>
<dbReference type="PANTHER" id="PTHR11730">
    <property type="entry name" value="AMMONIUM TRANSPORTER"/>
    <property type="match status" value="1"/>
</dbReference>
<dbReference type="PANTHER" id="PTHR11730:SF6">
    <property type="entry name" value="AMMONIUM TRANSPORTER"/>
    <property type="match status" value="1"/>
</dbReference>
<dbReference type="InterPro" id="IPR024041">
    <property type="entry name" value="NH4_transpt_AmtB-like_dom"/>
</dbReference>
<evidence type="ECO:0000256" key="7">
    <source>
        <dbReference type="ARBA" id="ARBA00023177"/>
    </source>
</evidence>
<gene>
    <name evidence="10" type="ORF">L9F63_001183</name>
</gene>
<proteinExistence type="inferred from homology"/>
<dbReference type="SUPFAM" id="SSF111352">
    <property type="entry name" value="Ammonium transporter"/>
    <property type="match status" value="1"/>
</dbReference>
<dbReference type="InterPro" id="IPR029020">
    <property type="entry name" value="Ammonium/urea_transptr"/>
</dbReference>
<evidence type="ECO:0000256" key="6">
    <source>
        <dbReference type="ARBA" id="ARBA00023136"/>
    </source>
</evidence>
<evidence type="ECO:0000256" key="5">
    <source>
        <dbReference type="ARBA" id="ARBA00022989"/>
    </source>
</evidence>
<keyword evidence="4 8" id="KW-0812">Transmembrane</keyword>
<sequence length="90" mass="9993">INWDLNKIYNIINFISALCYWLTGYAVAYGDGNPFIGNTYWAGIGLPGHKMAHWFFQFVFAATAATLVSGAVAERCHFVTYLTYSSVITG</sequence>
<evidence type="ECO:0000256" key="3">
    <source>
        <dbReference type="ARBA" id="ARBA00022448"/>
    </source>
</evidence>
<comment type="caution">
    <text evidence="10">The sequence shown here is derived from an EMBL/GenBank/DDBJ whole genome shotgun (WGS) entry which is preliminary data.</text>
</comment>
<dbReference type="AlphaFoldDB" id="A0AAD8EJY8"/>
<reference evidence="10" key="2">
    <citation type="submission" date="2023-05" db="EMBL/GenBank/DDBJ databases">
        <authorList>
            <person name="Fouks B."/>
        </authorList>
    </citation>
    <scope>NUCLEOTIDE SEQUENCE</scope>
    <source>
        <strain evidence="10">Stay&amp;Tobe</strain>
        <tissue evidence="10">Testes</tissue>
    </source>
</reference>
<name>A0AAD8EJY8_DIPPU</name>
<comment type="similarity">
    <text evidence="2">Belongs to the ammonia transporter channel (TC 1.A.11.2) family.</text>
</comment>
<keyword evidence="6 8" id="KW-0472">Membrane</keyword>
<keyword evidence="3" id="KW-0813">Transport</keyword>
<evidence type="ECO:0000256" key="4">
    <source>
        <dbReference type="ARBA" id="ARBA00022692"/>
    </source>
</evidence>
<dbReference type="Pfam" id="PF00909">
    <property type="entry name" value="Ammonium_transp"/>
    <property type="match status" value="1"/>
</dbReference>
<keyword evidence="5 8" id="KW-1133">Transmembrane helix</keyword>
<comment type="subcellular location">
    <subcellularLocation>
        <location evidence="1">Membrane</location>
        <topology evidence="1">Multi-pass membrane protein</topology>
    </subcellularLocation>
</comment>
<dbReference type="GO" id="GO:0097272">
    <property type="term" value="P:ammonium homeostasis"/>
    <property type="evidence" value="ECO:0007669"/>
    <property type="project" value="TreeGrafter"/>
</dbReference>
<feature type="non-terminal residue" evidence="10">
    <location>
        <position position="1"/>
    </location>
</feature>
<feature type="transmembrane region" description="Helical" evidence="8">
    <location>
        <begin position="51"/>
        <end position="73"/>
    </location>
</feature>
<evidence type="ECO:0000259" key="9">
    <source>
        <dbReference type="Pfam" id="PF00909"/>
    </source>
</evidence>
<dbReference type="GO" id="GO:0008519">
    <property type="term" value="F:ammonium channel activity"/>
    <property type="evidence" value="ECO:0007669"/>
    <property type="project" value="InterPro"/>
</dbReference>
<evidence type="ECO:0000313" key="11">
    <source>
        <dbReference type="Proteomes" id="UP001233999"/>
    </source>
</evidence>
<accession>A0AAD8EJY8</accession>
<dbReference type="Gene3D" id="1.10.3430.10">
    <property type="entry name" value="Ammonium transporter AmtB like domains"/>
    <property type="match status" value="1"/>
</dbReference>
<evidence type="ECO:0000256" key="8">
    <source>
        <dbReference type="SAM" id="Phobius"/>
    </source>
</evidence>
<dbReference type="EMBL" id="JASPKZ010003842">
    <property type="protein sequence ID" value="KAJ9592287.1"/>
    <property type="molecule type" value="Genomic_DNA"/>
</dbReference>
<dbReference type="GO" id="GO:0005886">
    <property type="term" value="C:plasma membrane"/>
    <property type="evidence" value="ECO:0007669"/>
    <property type="project" value="TreeGrafter"/>
</dbReference>
<feature type="transmembrane region" description="Helical" evidence="8">
    <location>
        <begin position="12"/>
        <end position="31"/>
    </location>
</feature>
<feature type="domain" description="Ammonium transporter AmtB-like" evidence="9">
    <location>
        <begin position="12"/>
        <end position="89"/>
    </location>
</feature>
<protein>
    <recommendedName>
        <fullName evidence="9">Ammonium transporter AmtB-like domain-containing protein</fullName>
    </recommendedName>
</protein>
<evidence type="ECO:0000313" key="10">
    <source>
        <dbReference type="EMBL" id="KAJ9592287.1"/>
    </source>
</evidence>
<reference evidence="10" key="1">
    <citation type="journal article" date="2023" name="IScience">
        <title>Live-bearing cockroach genome reveals convergent evolutionary mechanisms linked to viviparity in insects and beyond.</title>
        <authorList>
            <person name="Fouks B."/>
            <person name="Harrison M.C."/>
            <person name="Mikhailova A.A."/>
            <person name="Marchal E."/>
            <person name="English S."/>
            <person name="Carruthers M."/>
            <person name="Jennings E.C."/>
            <person name="Chiamaka E.L."/>
            <person name="Frigard R.A."/>
            <person name="Pippel M."/>
            <person name="Attardo G.M."/>
            <person name="Benoit J.B."/>
            <person name="Bornberg-Bauer E."/>
            <person name="Tobe S.S."/>
        </authorList>
    </citation>
    <scope>NUCLEOTIDE SEQUENCE</scope>
    <source>
        <strain evidence="10">Stay&amp;Tobe</strain>
    </source>
</reference>
<evidence type="ECO:0000256" key="2">
    <source>
        <dbReference type="ARBA" id="ARBA00005887"/>
    </source>
</evidence>
<keyword evidence="11" id="KW-1185">Reference proteome</keyword>
<keyword evidence="7" id="KW-0924">Ammonia transport</keyword>
<feature type="non-terminal residue" evidence="10">
    <location>
        <position position="90"/>
    </location>
</feature>
<dbReference type="Proteomes" id="UP001233999">
    <property type="component" value="Unassembled WGS sequence"/>
</dbReference>
<evidence type="ECO:0000256" key="1">
    <source>
        <dbReference type="ARBA" id="ARBA00004141"/>
    </source>
</evidence>